<dbReference type="Proteomes" id="UP000177481">
    <property type="component" value="Unassembled WGS sequence"/>
</dbReference>
<proteinExistence type="predicted"/>
<gene>
    <name evidence="2" type="ORF">A3A71_02780</name>
</gene>
<name>A0A1F5EC13_9BACT</name>
<feature type="compositionally biased region" description="Basic and acidic residues" evidence="1">
    <location>
        <begin position="106"/>
        <end position="133"/>
    </location>
</feature>
<accession>A0A1F5EC13</accession>
<evidence type="ECO:0000313" key="3">
    <source>
        <dbReference type="Proteomes" id="UP000177481"/>
    </source>
</evidence>
<dbReference type="EMBL" id="MEZX01000002">
    <property type="protein sequence ID" value="OGD64947.1"/>
    <property type="molecule type" value="Genomic_DNA"/>
</dbReference>
<feature type="region of interest" description="Disordered" evidence="1">
    <location>
        <begin position="1"/>
        <end position="24"/>
    </location>
</feature>
<comment type="caution">
    <text evidence="2">The sequence shown here is derived from an EMBL/GenBank/DDBJ whole genome shotgun (WGS) entry which is preliminary data.</text>
</comment>
<protein>
    <submittedName>
        <fullName evidence="2">Uncharacterized protein</fullName>
    </submittedName>
</protein>
<dbReference type="STRING" id="1797471.A3A71_02780"/>
<dbReference type="AlphaFoldDB" id="A0A1F5EC13"/>
<organism evidence="2 3">
    <name type="scientific">Candidatus Berkelbacteria bacterium RIFCSPLOWO2_01_FULL_50_28</name>
    <dbReference type="NCBI Taxonomy" id="1797471"/>
    <lineage>
        <taxon>Bacteria</taxon>
        <taxon>Candidatus Berkelbacteria</taxon>
    </lineage>
</organism>
<evidence type="ECO:0000313" key="2">
    <source>
        <dbReference type="EMBL" id="OGD64947.1"/>
    </source>
</evidence>
<evidence type="ECO:0000256" key="1">
    <source>
        <dbReference type="SAM" id="MobiDB-lite"/>
    </source>
</evidence>
<reference evidence="2 3" key="1">
    <citation type="journal article" date="2016" name="Nat. Commun.">
        <title>Thousands of microbial genomes shed light on interconnected biogeochemical processes in an aquifer system.</title>
        <authorList>
            <person name="Anantharaman K."/>
            <person name="Brown C.T."/>
            <person name="Hug L.A."/>
            <person name="Sharon I."/>
            <person name="Castelle C.J."/>
            <person name="Probst A.J."/>
            <person name="Thomas B.C."/>
            <person name="Singh A."/>
            <person name="Wilkins M.J."/>
            <person name="Karaoz U."/>
            <person name="Brodie E.L."/>
            <person name="Williams K.H."/>
            <person name="Hubbard S.S."/>
            <person name="Banfield J.F."/>
        </authorList>
    </citation>
    <scope>NUCLEOTIDE SEQUENCE [LARGE SCALE GENOMIC DNA]</scope>
</reference>
<sequence length="133" mass="14889">MQDEAKKEEKTMTETEDFEAHGMHIEEVPVEAIPEIPTEGSGFQRFAEQATRELGRKDLDYGKVAQELMAKGVMPGTGAFVRGILDALHIEDDKARDFIVNGLMSDARERSDESRPEMEEALGKIADHENPDK</sequence>
<feature type="region of interest" description="Disordered" evidence="1">
    <location>
        <begin position="105"/>
        <end position="133"/>
    </location>
</feature>